<gene>
    <name evidence="3" type="ORF">J3Q64DRAFT_1878756</name>
</gene>
<evidence type="ECO:0000259" key="2">
    <source>
        <dbReference type="Pfam" id="PF01172"/>
    </source>
</evidence>
<keyword evidence="4" id="KW-1185">Reference proteome</keyword>
<protein>
    <recommendedName>
        <fullName evidence="2">Ribosome maturation protein SDO1/SBDS N-terminal domain-containing protein</fullName>
    </recommendedName>
</protein>
<keyword evidence="1" id="KW-1133">Transmembrane helix</keyword>
<evidence type="ECO:0000313" key="3">
    <source>
        <dbReference type="EMBL" id="KAL0075078.1"/>
    </source>
</evidence>
<keyword evidence="1" id="KW-0812">Transmembrane</keyword>
<organism evidence="3 4">
    <name type="scientific">Phycomyces blakesleeanus</name>
    <dbReference type="NCBI Taxonomy" id="4837"/>
    <lineage>
        <taxon>Eukaryota</taxon>
        <taxon>Fungi</taxon>
        <taxon>Fungi incertae sedis</taxon>
        <taxon>Mucoromycota</taxon>
        <taxon>Mucoromycotina</taxon>
        <taxon>Mucoromycetes</taxon>
        <taxon>Mucorales</taxon>
        <taxon>Phycomycetaceae</taxon>
        <taxon>Phycomyces</taxon>
    </lineage>
</organism>
<sequence length="168" mass="18237">MKILNWDGGMLGMSKEDSSHLSLSMGSAMVLLRSGTQRLFAPPIDAPLILSLSFVFIVASILAVFSYIQSLLSLSNMTKSSSVKVIYKSDGDEFFVVAVPGMTSKWRKDKTIPLIDVVQSFEVLMTPNGTSSGEAIRPSKGVLESAFNTNNVDIVVRTIVENGVEKNM</sequence>
<reference evidence="3 4" key="1">
    <citation type="submission" date="2024-04" db="EMBL/GenBank/DDBJ databases">
        <title>Symmetric and asymmetric DNA N6-adenine methylation regulates different biological responses in Mucorales.</title>
        <authorList>
            <consortium name="Lawrence Berkeley National Laboratory"/>
            <person name="Lax C."/>
            <person name="Mondo S.J."/>
            <person name="Osorio-Concepcion M."/>
            <person name="Muszewska A."/>
            <person name="Corrochano-Luque M."/>
            <person name="Gutierrez G."/>
            <person name="Riley R."/>
            <person name="Lipzen A."/>
            <person name="Guo J."/>
            <person name="Hundley H."/>
            <person name="Amirebrahimi M."/>
            <person name="Ng V."/>
            <person name="Lorenzo-Gutierrez D."/>
            <person name="Binder U."/>
            <person name="Yang J."/>
            <person name="Song Y."/>
            <person name="Canovas D."/>
            <person name="Navarro E."/>
            <person name="Freitag M."/>
            <person name="Gabaldon T."/>
            <person name="Grigoriev I.V."/>
            <person name="Corrochano L.M."/>
            <person name="Nicolas F.E."/>
            <person name="Garre V."/>
        </authorList>
    </citation>
    <scope>NUCLEOTIDE SEQUENCE [LARGE SCALE GENOMIC DNA]</scope>
    <source>
        <strain evidence="3 4">L51</strain>
    </source>
</reference>
<evidence type="ECO:0000256" key="1">
    <source>
        <dbReference type="SAM" id="Phobius"/>
    </source>
</evidence>
<accession>A0ABR3AI28</accession>
<dbReference type="InterPro" id="IPR019783">
    <property type="entry name" value="SDO1/SBDS_N"/>
</dbReference>
<feature type="domain" description="Ribosome maturation protein SDO1/SBDS N-terminal" evidence="2">
    <location>
        <begin position="83"/>
        <end position="165"/>
    </location>
</feature>
<dbReference type="EMBL" id="JBCLYO010000038">
    <property type="protein sequence ID" value="KAL0075078.1"/>
    <property type="molecule type" value="Genomic_DNA"/>
</dbReference>
<dbReference type="Pfam" id="PF01172">
    <property type="entry name" value="SBDS_N"/>
    <property type="match status" value="1"/>
</dbReference>
<dbReference type="SUPFAM" id="SSF89895">
    <property type="entry name" value="FYSH domain"/>
    <property type="match status" value="1"/>
</dbReference>
<keyword evidence="1" id="KW-0472">Membrane</keyword>
<dbReference type="Proteomes" id="UP001448207">
    <property type="component" value="Unassembled WGS sequence"/>
</dbReference>
<name>A0ABR3AI28_PHYBL</name>
<comment type="caution">
    <text evidence="3">The sequence shown here is derived from an EMBL/GenBank/DDBJ whole genome shotgun (WGS) entry which is preliminary data.</text>
</comment>
<feature type="transmembrane region" description="Helical" evidence="1">
    <location>
        <begin position="46"/>
        <end position="68"/>
    </location>
</feature>
<evidence type="ECO:0000313" key="4">
    <source>
        <dbReference type="Proteomes" id="UP001448207"/>
    </source>
</evidence>
<dbReference type="InterPro" id="IPR036786">
    <property type="entry name" value="Ribosome_mat_SBDS_N_sf"/>
</dbReference>
<proteinExistence type="predicted"/>
<dbReference type="Gene3D" id="3.30.1250.10">
    <property type="entry name" value="Ribosome maturation protein SBDS, N-terminal domain"/>
    <property type="match status" value="1"/>
</dbReference>